<comment type="caution">
    <text evidence="1">The sequence shown here is derived from an EMBL/GenBank/DDBJ whole genome shotgun (WGS) entry which is preliminary data.</text>
</comment>
<evidence type="ECO:0000313" key="1">
    <source>
        <dbReference type="EMBL" id="KAI3371494.1"/>
    </source>
</evidence>
<keyword evidence="2" id="KW-1185">Reference proteome</keyword>
<proteinExistence type="predicted"/>
<organism evidence="1 2">
    <name type="scientific">Scortum barcoo</name>
    <name type="common">barcoo grunter</name>
    <dbReference type="NCBI Taxonomy" id="214431"/>
    <lineage>
        <taxon>Eukaryota</taxon>
        <taxon>Metazoa</taxon>
        <taxon>Chordata</taxon>
        <taxon>Craniata</taxon>
        <taxon>Vertebrata</taxon>
        <taxon>Euteleostomi</taxon>
        <taxon>Actinopterygii</taxon>
        <taxon>Neopterygii</taxon>
        <taxon>Teleostei</taxon>
        <taxon>Neoteleostei</taxon>
        <taxon>Acanthomorphata</taxon>
        <taxon>Eupercaria</taxon>
        <taxon>Centrarchiformes</taxon>
        <taxon>Terapontoidei</taxon>
        <taxon>Terapontidae</taxon>
        <taxon>Scortum</taxon>
    </lineage>
</organism>
<gene>
    <name evidence="1" type="ORF">L3Q82_024074</name>
</gene>
<feature type="non-terminal residue" evidence="1">
    <location>
        <position position="85"/>
    </location>
</feature>
<name>A0ACB8WUK3_9TELE</name>
<dbReference type="Proteomes" id="UP000831701">
    <property type="component" value="Chromosome 6"/>
</dbReference>
<evidence type="ECO:0000313" key="2">
    <source>
        <dbReference type="Proteomes" id="UP000831701"/>
    </source>
</evidence>
<protein>
    <submittedName>
        <fullName evidence="1">Uncharacterized protein</fullName>
    </submittedName>
</protein>
<dbReference type="EMBL" id="CM041536">
    <property type="protein sequence ID" value="KAI3371494.1"/>
    <property type="molecule type" value="Genomic_DNA"/>
</dbReference>
<sequence>MFFDFSSAFNTIQPALLNRKLLDMQVDAPLTHGLDPQLPHKAGRNFRFCSQSCHCYLQQKFSDDSAYCGLYQQGPGGGVQECGGQ</sequence>
<accession>A0ACB8WUK3</accession>
<reference evidence="1" key="1">
    <citation type="submission" date="2022-04" db="EMBL/GenBank/DDBJ databases">
        <title>Jade perch genome.</title>
        <authorList>
            <person name="Chao B."/>
        </authorList>
    </citation>
    <scope>NUCLEOTIDE SEQUENCE</scope>
    <source>
        <strain evidence="1">CB-2022</strain>
    </source>
</reference>